<dbReference type="Gene3D" id="2.170.150.80">
    <property type="entry name" value="NAC domain"/>
    <property type="match status" value="1"/>
</dbReference>
<evidence type="ECO:0000313" key="8">
    <source>
        <dbReference type="Proteomes" id="UP001279734"/>
    </source>
</evidence>
<evidence type="ECO:0000256" key="3">
    <source>
        <dbReference type="ARBA" id="ARBA00023163"/>
    </source>
</evidence>
<accession>A0AAD3RVD6</accession>
<dbReference type="SUPFAM" id="SSF101941">
    <property type="entry name" value="NAC domain"/>
    <property type="match status" value="1"/>
</dbReference>
<keyword evidence="4" id="KW-0539">Nucleus</keyword>
<feature type="compositionally biased region" description="Polar residues" evidence="5">
    <location>
        <begin position="77"/>
        <end position="99"/>
    </location>
</feature>
<dbReference type="Pfam" id="PF02365">
    <property type="entry name" value="NAM"/>
    <property type="match status" value="1"/>
</dbReference>
<evidence type="ECO:0000256" key="4">
    <source>
        <dbReference type="ARBA" id="ARBA00023242"/>
    </source>
</evidence>
<dbReference type="PROSITE" id="PS51005">
    <property type="entry name" value="NAC"/>
    <property type="match status" value="1"/>
</dbReference>
<protein>
    <recommendedName>
        <fullName evidence="6">NAC domain-containing protein</fullName>
    </recommendedName>
</protein>
<proteinExistence type="predicted"/>
<keyword evidence="3" id="KW-0804">Transcription</keyword>
<dbReference type="EMBL" id="BSYO01000001">
    <property type="protein sequence ID" value="GMG98426.1"/>
    <property type="molecule type" value="Genomic_DNA"/>
</dbReference>
<gene>
    <name evidence="7" type="ORF">Nepgr_000266</name>
</gene>
<keyword evidence="1" id="KW-0805">Transcription regulation</keyword>
<keyword evidence="2" id="KW-0238">DNA-binding</keyword>
<dbReference type="Proteomes" id="UP001279734">
    <property type="component" value="Unassembled WGS sequence"/>
</dbReference>
<evidence type="ECO:0000313" key="7">
    <source>
        <dbReference type="EMBL" id="GMG98426.1"/>
    </source>
</evidence>
<dbReference type="AlphaFoldDB" id="A0AAD3RVD6"/>
<comment type="caution">
    <text evidence="7">The sequence shown here is derived from an EMBL/GenBank/DDBJ whole genome shotgun (WGS) entry which is preliminary data.</text>
</comment>
<name>A0AAD3RVD6_NEPGR</name>
<organism evidence="7 8">
    <name type="scientific">Nepenthes gracilis</name>
    <name type="common">Slender pitcher plant</name>
    <dbReference type="NCBI Taxonomy" id="150966"/>
    <lineage>
        <taxon>Eukaryota</taxon>
        <taxon>Viridiplantae</taxon>
        <taxon>Streptophyta</taxon>
        <taxon>Embryophyta</taxon>
        <taxon>Tracheophyta</taxon>
        <taxon>Spermatophyta</taxon>
        <taxon>Magnoliopsida</taxon>
        <taxon>eudicotyledons</taxon>
        <taxon>Gunneridae</taxon>
        <taxon>Pentapetalae</taxon>
        <taxon>Caryophyllales</taxon>
        <taxon>Nepenthaceae</taxon>
        <taxon>Nepenthes</taxon>
    </lineage>
</organism>
<evidence type="ECO:0000256" key="1">
    <source>
        <dbReference type="ARBA" id="ARBA00023015"/>
    </source>
</evidence>
<keyword evidence="8" id="KW-1185">Reference proteome</keyword>
<dbReference type="PANTHER" id="PTHR31744">
    <property type="entry name" value="PROTEIN CUP-SHAPED COTYLEDON 2-RELATED"/>
    <property type="match status" value="1"/>
</dbReference>
<dbReference type="InterPro" id="IPR003441">
    <property type="entry name" value="NAC-dom"/>
</dbReference>
<feature type="region of interest" description="Disordered" evidence="5">
    <location>
        <begin position="76"/>
        <end position="123"/>
    </location>
</feature>
<dbReference type="GO" id="GO:0006355">
    <property type="term" value="P:regulation of DNA-templated transcription"/>
    <property type="evidence" value="ECO:0007669"/>
    <property type="project" value="InterPro"/>
</dbReference>
<feature type="domain" description="NAC" evidence="6">
    <location>
        <begin position="1"/>
        <end position="70"/>
    </location>
</feature>
<sequence length="123" mass="13439">MSLKLGGQLKLVTGKERDIKSTSDLIGTKRTLVFHIGCAQSGERTEWIMHEYCVTGNSQDFRFICRAERNNDFLANDSLNQSVPSPNPVSTDSNATSSGCAWDSMGMSGGERADYSKNSSSSY</sequence>
<dbReference type="InterPro" id="IPR036093">
    <property type="entry name" value="NAC_dom_sf"/>
</dbReference>
<evidence type="ECO:0000256" key="5">
    <source>
        <dbReference type="SAM" id="MobiDB-lite"/>
    </source>
</evidence>
<evidence type="ECO:0000259" key="6">
    <source>
        <dbReference type="PROSITE" id="PS51005"/>
    </source>
</evidence>
<dbReference type="GO" id="GO:0003677">
    <property type="term" value="F:DNA binding"/>
    <property type="evidence" value="ECO:0007669"/>
    <property type="project" value="UniProtKB-KW"/>
</dbReference>
<evidence type="ECO:0000256" key="2">
    <source>
        <dbReference type="ARBA" id="ARBA00023125"/>
    </source>
</evidence>
<reference evidence="7" key="1">
    <citation type="submission" date="2023-05" db="EMBL/GenBank/DDBJ databases">
        <title>Nepenthes gracilis genome sequencing.</title>
        <authorList>
            <person name="Fukushima K."/>
        </authorList>
    </citation>
    <scope>NUCLEOTIDE SEQUENCE</scope>
    <source>
        <strain evidence="7">SING2019-196</strain>
    </source>
</reference>